<keyword evidence="2" id="KW-0732">Signal</keyword>
<proteinExistence type="predicted"/>
<dbReference type="SUPFAM" id="SSF52058">
    <property type="entry name" value="L domain-like"/>
    <property type="match status" value="1"/>
</dbReference>
<dbReference type="Gene3D" id="3.40.630.40">
    <property type="entry name" value="Zn-dependent exopeptidases"/>
    <property type="match status" value="1"/>
</dbReference>
<dbReference type="InterPro" id="IPR002508">
    <property type="entry name" value="MurNAc-LAA_cat"/>
</dbReference>
<dbReference type="InterPro" id="IPR032675">
    <property type="entry name" value="LRR_dom_sf"/>
</dbReference>
<name>F0ENA4_ENTCA</name>
<feature type="region of interest" description="Disordered" evidence="1">
    <location>
        <begin position="38"/>
        <end position="93"/>
    </location>
</feature>
<dbReference type="EMBL" id="AEWT01000030">
    <property type="protein sequence ID" value="EGC68306.1"/>
    <property type="molecule type" value="Genomic_DNA"/>
</dbReference>
<dbReference type="HOGENOM" id="CLU_011066_0_0_9"/>
<organism evidence="4 5">
    <name type="scientific">Enterococcus casseliflavus ATCC 12755</name>
    <dbReference type="NCBI Taxonomy" id="888066"/>
    <lineage>
        <taxon>Bacteria</taxon>
        <taxon>Bacillati</taxon>
        <taxon>Bacillota</taxon>
        <taxon>Bacilli</taxon>
        <taxon>Lactobacillales</taxon>
        <taxon>Enterococcaceae</taxon>
        <taxon>Enterococcus</taxon>
    </lineage>
</organism>
<dbReference type="RefSeq" id="WP_005236917.1">
    <property type="nucleotide sequence ID" value="NZ_GL872323.1"/>
</dbReference>
<dbReference type="GO" id="GO:0009253">
    <property type="term" value="P:peptidoglycan catabolic process"/>
    <property type="evidence" value="ECO:0007669"/>
    <property type="project" value="InterPro"/>
</dbReference>
<dbReference type="Pfam" id="PF07538">
    <property type="entry name" value="ChW"/>
    <property type="match status" value="6"/>
</dbReference>
<dbReference type="InterPro" id="IPR006637">
    <property type="entry name" value="ChW"/>
</dbReference>
<accession>F0ENA4</accession>
<dbReference type="AlphaFoldDB" id="F0ENA4"/>
<dbReference type="Gene3D" id="3.80.10.10">
    <property type="entry name" value="Ribonuclease Inhibitor"/>
    <property type="match status" value="1"/>
</dbReference>
<evidence type="ECO:0000256" key="2">
    <source>
        <dbReference type="SAM" id="SignalP"/>
    </source>
</evidence>
<dbReference type="GO" id="GO:0008745">
    <property type="term" value="F:N-acetylmuramoyl-L-alanine amidase activity"/>
    <property type="evidence" value="ECO:0007669"/>
    <property type="project" value="InterPro"/>
</dbReference>
<evidence type="ECO:0000259" key="3">
    <source>
        <dbReference type="Pfam" id="PF01520"/>
    </source>
</evidence>
<feature type="compositionally biased region" description="Polar residues" evidence="1">
    <location>
        <begin position="39"/>
        <end position="51"/>
    </location>
</feature>
<dbReference type="Pfam" id="PF01520">
    <property type="entry name" value="Amidase_3"/>
    <property type="match status" value="1"/>
</dbReference>
<reference evidence="4 5" key="1">
    <citation type="submission" date="2011-01" db="EMBL/GenBank/DDBJ databases">
        <authorList>
            <person name="Muzny D."/>
            <person name="Qin X."/>
            <person name="Deng J."/>
            <person name="Jiang H."/>
            <person name="Liu Y."/>
            <person name="Qu J."/>
            <person name="Song X.-Z."/>
            <person name="Zhang L."/>
            <person name="Thornton R."/>
            <person name="Coyle M."/>
            <person name="Francisco L."/>
            <person name="Jackson L."/>
            <person name="Javaid M."/>
            <person name="Korchina V."/>
            <person name="Kovar C."/>
            <person name="Mata R."/>
            <person name="Mathew T."/>
            <person name="Ngo R."/>
            <person name="Nguyen L."/>
            <person name="Nguyen N."/>
            <person name="Okwuonu G."/>
            <person name="Ongeri F."/>
            <person name="Pham C."/>
            <person name="Simmons D."/>
            <person name="Wilczek-Boney K."/>
            <person name="Hale W."/>
            <person name="Jakkamsetti A."/>
            <person name="Pham P."/>
            <person name="Ruth R."/>
            <person name="San Lucas F."/>
            <person name="Warren J."/>
            <person name="Zhang J."/>
            <person name="Zhao Z."/>
            <person name="Zhou C."/>
            <person name="Zhu D."/>
            <person name="Lee S."/>
            <person name="Bess C."/>
            <person name="Blankenburg K."/>
            <person name="Forbes L."/>
            <person name="Fu Q."/>
            <person name="Gubbala S."/>
            <person name="Hirani K."/>
            <person name="Jayaseelan J.C."/>
            <person name="Lara F."/>
            <person name="Munidasa M."/>
            <person name="Palculict T."/>
            <person name="Patil S."/>
            <person name="Pu L.-L."/>
            <person name="Saada N."/>
            <person name="Tang L."/>
            <person name="Weissenberger G."/>
            <person name="Zhu Y."/>
            <person name="Hemphill L."/>
            <person name="Shang Y."/>
            <person name="Youmans B."/>
            <person name="Ayvaz T."/>
            <person name="Ross M."/>
            <person name="Santibanez J."/>
            <person name="Aqrawi P."/>
            <person name="Gross S."/>
            <person name="Joshi V."/>
            <person name="Fowler G."/>
            <person name="Nazareth L."/>
            <person name="Reid J."/>
            <person name="Worley K."/>
            <person name="Petrosino J."/>
            <person name="Highlander S."/>
            <person name="Gibbs R."/>
        </authorList>
    </citation>
    <scope>NUCLEOTIDE SEQUENCE [LARGE SCALE GENOMIC DNA]</scope>
    <source>
        <strain evidence="4 5">ATCC 12755</strain>
    </source>
</reference>
<evidence type="ECO:0000313" key="4">
    <source>
        <dbReference type="EMBL" id="EGC68306.1"/>
    </source>
</evidence>
<protein>
    <submittedName>
        <fullName evidence="4">Putative N-acetylmuramoyl-L-alanine amidase</fullName>
    </submittedName>
</protein>
<dbReference type="Proteomes" id="UP000004835">
    <property type="component" value="Unassembled WGS sequence"/>
</dbReference>
<feature type="compositionally biased region" description="Low complexity" evidence="1">
    <location>
        <begin position="63"/>
        <end position="90"/>
    </location>
</feature>
<evidence type="ECO:0000256" key="1">
    <source>
        <dbReference type="SAM" id="MobiDB-lite"/>
    </source>
</evidence>
<feature type="chain" id="PRO_5039206009" evidence="2">
    <location>
        <begin position="22"/>
        <end position="936"/>
    </location>
</feature>
<dbReference type="SMART" id="SM00365">
    <property type="entry name" value="LRR_SD22"/>
    <property type="match status" value="3"/>
</dbReference>
<dbReference type="CDD" id="cd02696">
    <property type="entry name" value="MurNAc-LAA"/>
    <property type="match status" value="1"/>
</dbReference>
<evidence type="ECO:0000313" key="5">
    <source>
        <dbReference type="Proteomes" id="UP000004835"/>
    </source>
</evidence>
<dbReference type="SUPFAM" id="SSF53187">
    <property type="entry name" value="Zn-dependent exopeptidases"/>
    <property type="match status" value="1"/>
</dbReference>
<feature type="signal peptide" evidence="2">
    <location>
        <begin position="1"/>
        <end position="21"/>
    </location>
</feature>
<gene>
    <name evidence="4" type="ORF">HMPREF9087_2896</name>
</gene>
<dbReference type="SMART" id="SM00728">
    <property type="entry name" value="ChW"/>
    <property type="match status" value="9"/>
</dbReference>
<sequence length="936" mass="103041">MGLKKKVAYLFSVLIISLNVAVPTLTTVAETITIDEVTTDSTSSENEISSDTTEKTTENPLYEGSQSKTSSESSSMTNETNPAIDSSIVEESTEESIVDEKKVSLDETIFPDENFRNYLIENFDSDRDGLFDEDPAKILELDLSNLEIESLSGIEIFKNLVTLDVSKNFIEEIDLSPLVQLEQLDVSDNKIVSIDLSKSINLTKFYGGTQTTSISADQKDNLYIVDLEDIFSDELPEYVLNDSKWRLQEGSTKELVSADLSPLSLTMTVKNFNSNLDVQTYHFTLKIAVESKQMTTRSKDNNETSSISYQSYLENDSWQSVKSNGEISGTTGQAKKITGFKILKTGLKEPDSISYRGHFQSTGWGNWSSTSEVIGDISSTRQMESIQINSTSQDIYYRVHVRDLGWLGWAKNGETAGTTGMGLRIEAIQVTFEKPNDLSTPSQMESGTINSSYTSFVGNSWQTVVNNGTTSGTVGEKQPIQKFSMVTINDKISGSVRYSGLSQNGSWSSYVNAGQEIGMIDTPLEAIKLELTGDLAKYANIYYRVHVSGLGWLSWTKNGAEAGTTGFNLAIEAIQIIVKPRRLSEPNQAGQAFVSSNTLGKTTIDLSSHSQRVGWVNTTGSKVTGGTTGRGLRLEAIQIKLENSEFDGGITYRSHVQGIGWQGYQSNGALSGTTGQGKRLEALQVKLTGKAARLYDIYYRVHSQTYGWLDWAVNDQKAGTISLGKRAEAIEIQLIPKGQKAPGLTEKPFVEKSEYLFVMGHGVWDPGAVGSGTNERDFTRNELLPYLRKYAAKLKTSKINFYDTSKDMYQDTQIMGGAYLVSSKILSVTEIHLDAGGALSTGGHVIVHKDLVPSSSSIAMAETIRQHVGWHSAYASNRGLSLRSDLLNLRVFKNRGIDYRLTELGFISNPNDVAKIRRNIDTIAKQLIQDATGERL</sequence>
<comment type="caution">
    <text evidence="4">The sequence shown here is derived from an EMBL/GenBank/DDBJ whole genome shotgun (WGS) entry which is preliminary data.</text>
</comment>
<feature type="domain" description="MurNAc-LAA" evidence="3">
    <location>
        <begin position="759"/>
        <end position="925"/>
    </location>
</feature>